<protein>
    <submittedName>
        <fullName evidence="9">Transcriptional repressor</fullName>
    </submittedName>
</protein>
<organism evidence="9 10">
    <name type="scientific">Irregularibacter muris</name>
    <dbReference type="NCBI Taxonomy" id="1796619"/>
    <lineage>
        <taxon>Bacteria</taxon>
        <taxon>Bacillati</taxon>
        <taxon>Bacillota</taxon>
        <taxon>Clostridia</taxon>
        <taxon>Eubacteriales</taxon>
        <taxon>Eubacteriaceae</taxon>
        <taxon>Irregularibacter</taxon>
    </lineage>
</organism>
<feature type="binding site" evidence="7">
    <location>
        <position position="136"/>
    </location>
    <ligand>
        <name>Zn(2+)</name>
        <dbReference type="ChEBI" id="CHEBI:29105"/>
    </ligand>
</feature>
<dbReference type="InterPro" id="IPR036388">
    <property type="entry name" value="WH-like_DNA-bd_sf"/>
</dbReference>
<keyword evidence="2" id="KW-0678">Repressor</keyword>
<evidence type="ECO:0000256" key="1">
    <source>
        <dbReference type="ARBA" id="ARBA00007957"/>
    </source>
</evidence>
<evidence type="ECO:0000313" key="10">
    <source>
        <dbReference type="Proteomes" id="UP001205748"/>
    </source>
</evidence>
<dbReference type="EMBL" id="JANKAS010000017">
    <property type="protein sequence ID" value="MCR1900033.1"/>
    <property type="molecule type" value="Genomic_DNA"/>
</dbReference>
<dbReference type="InterPro" id="IPR002481">
    <property type="entry name" value="FUR"/>
</dbReference>
<evidence type="ECO:0000256" key="8">
    <source>
        <dbReference type="PIRSR" id="PIRSR602481-2"/>
    </source>
</evidence>
<accession>A0AAE3L4G4</accession>
<keyword evidence="8" id="KW-0408">Iron</keyword>
<dbReference type="Gene3D" id="3.30.1490.190">
    <property type="match status" value="1"/>
</dbReference>
<dbReference type="Proteomes" id="UP001205748">
    <property type="component" value="Unassembled WGS sequence"/>
</dbReference>
<dbReference type="GO" id="GO:1900376">
    <property type="term" value="P:regulation of secondary metabolite biosynthetic process"/>
    <property type="evidence" value="ECO:0007669"/>
    <property type="project" value="TreeGrafter"/>
</dbReference>
<dbReference type="PANTHER" id="PTHR33202">
    <property type="entry name" value="ZINC UPTAKE REGULATION PROTEIN"/>
    <property type="match status" value="1"/>
</dbReference>
<dbReference type="Pfam" id="PF01475">
    <property type="entry name" value="FUR"/>
    <property type="match status" value="1"/>
</dbReference>
<keyword evidence="3 7" id="KW-0862">Zinc</keyword>
<evidence type="ECO:0000313" key="9">
    <source>
        <dbReference type="EMBL" id="MCR1900033.1"/>
    </source>
</evidence>
<dbReference type="GO" id="GO:0045892">
    <property type="term" value="P:negative regulation of DNA-templated transcription"/>
    <property type="evidence" value="ECO:0007669"/>
    <property type="project" value="TreeGrafter"/>
</dbReference>
<proteinExistence type="inferred from homology"/>
<keyword evidence="6" id="KW-0804">Transcription</keyword>
<dbReference type="Gene3D" id="1.10.10.10">
    <property type="entry name" value="Winged helix-like DNA-binding domain superfamily/Winged helix DNA-binding domain"/>
    <property type="match status" value="1"/>
</dbReference>
<dbReference type="AlphaFoldDB" id="A0AAE3L4G4"/>
<reference evidence="9" key="1">
    <citation type="submission" date="2022-07" db="EMBL/GenBank/DDBJ databases">
        <title>Enhanced cultured diversity of the mouse gut microbiota enables custom-made synthetic communities.</title>
        <authorList>
            <person name="Afrizal A."/>
        </authorList>
    </citation>
    <scope>NUCLEOTIDE SEQUENCE</scope>
    <source>
        <strain evidence="9">DSM 28593</strain>
    </source>
</reference>
<comment type="similarity">
    <text evidence="1">Belongs to the Fur family.</text>
</comment>
<dbReference type="InterPro" id="IPR043135">
    <property type="entry name" value="Fur_C"/>
</dbReference>
<dbReference type="SUPFAM" id="SSF46785">
    <property type="entry name" value="Winged helix' DNA-binding domain"/>
    <property type="match status" value="1"/>
</dbReference>
<feature type="binding site" evidence="7">
    <location>
        <position position="100"/>
    </location>
    <ligand>
        <name>Zn(2+)</name>
        <dbReference type="ChEBI" id="CHEBI:29105"/>
    </ligand>
</feature>
<keyword evidence="4" id="KW-0805">Transcription regulation</keyword>
<dbReference type="CDD" id="cd07153">
    <property type="entry name" value="Fur_like"/>
    <property type="match status" value="1"/>
</dbReference>
<dbReference type="InterPro" id="IPR036390">
    <property type="entry name" value="WH_DNA-bd_sf"/>
</dbReference>
<evidence type="ECO:0000256" key="7">
    <source>
        <dbReference type="PIRSR" id="PIRSR602481-1"/>
    </source>
</evidence>
<dbReference type="GO" id="GO:0008270">
    <property type="term" value="F:zinc ion binding"/>
    <property type="evidence" value="ECO:0007669"/>
    <property type="project" value="TreeGrafter"/>
</dbReference>
<dbReference type="GO" id="GO:0000976">
    <property type="term" value="F:transcription cis-regulatory region binding"/>
    <property type="evidence" value="ECO:0007669"/>
    <property type="project" value="TreeGrafter"/>
</dbReference>
<comment type="cofactor">
    <cofactor evidence="7">
        <name>Zn(2+)</name>
        <dbReference type="ChEBI" id="CHEBI:29105"/>
    </cofactor>
    <text evidence="7">Binds 1 zinc ion per subunit.</text>
</comment>
<dbReference type="PANTHER" id="PTHR33202:SF7">
    <property type="entry name" value="FERRIC UPTAKE REGULATION PROTEIN"/>
    <property type="match status" value="1"/>
</dbReference>
<sequence>MNTLEDIEKRLREKGYKITNQRKFILEVFLEFQDSLLSAQKIYEKVQKVYPGLNFSTVYRNLELLEEVDIIHKIHTGEDHSTYKLRELKKHHHHFICKDCGKTEVIEFCPLKQMEEQLKLKQLIPLEHHFEIFGYCEKCSVNEKSQ</sequence>
<feature type="binding site" evidence="8">
    <location>
        <position position="91"/>
    </location>
    <ligand>
        <name>Fe cation</name>
        <dbReference type="ChEBI" id="CHEBI:24875"/>
    </ligand>
</feature>
<dbReference type="RefSeq" id="WP_257532948.1">
    <property type="nucleotide sequence ID" value="NZ_JANKAS010000017.1"/>
</dbReference>
<gene>
    <name evidence="9" type="ORF">NSA47_13775</name>
</gene>
<comment type="cofactor">
    <cofactor evidence="8">
        <name>Mn(2+)</name>
        <dbReference type="ChEBI" id="CHEBI:29035"/>
    </cofactor>
    <cofactor evidence="8">
        <name>Fe(2+)</name>
        <dbReference type="ChEBI" id="CHEBI:29033"/>
    </cofactor>
    <text evidence="8">Binds 1 Mn(2+) or Fe(2+) ion per subunit.</text>
</comment>
<comment type="caution">
    <text evidence="9">The sequence shown here is derived from an EMBL/GenBank/DDBJ whole genome shotgun (WGS) entry which is preliminary data.</text>
</comment>
<keyword evidence="5" id="KW-0238">DNA-binding</keyword>
<feature type="binding site" evidence="8">
    <location>
        <position position="128"/>
    </location>
    <ligand>
        <name>Fe cation</name>
        <dbReference type="ChEBI" id="CHEBI:24875"/>
    </ligand>
</feature>
<keyword evidence="10" id="KW-1185">Reference proteome</keyword>
<feature type="binding site" evidence="7">
    <location>
        <position position="139"/>
    </location>
    <ligand>
        <name>Zn(2+)</name>
        <dbReference type="ChEBI" id="CHEBI:29105"/>
    </ligand>
</feature>
<evidence type="ECO:0000256" key="4">
    <source>
        <dbReference type="ARBA" id="ARBA00023015"/>
    </source>
</evidence>
<name>A0AAE3L4G4_9FIRM</name>
<evidence type="ECO:0000256" key="3">
    <source>
        <dbReference type="ARBA" id="ARBA00022833"/>
    </source>
</evidence>
<evidence type="ECO:0000256" key="5">
    <source>
        <dbReference type="ARBA" id="ARBA00023125"/>
    </source>
</evidence>
<feature type="binding site" evidence="7">
    <location>
        <position position="97"/>
    </location>
    <ligand>
        <name>Zn(2+)</name>
        <dbReference type="ChEBI" id="CHEBI:29105"/>
    </ligand>
</feature>
<keyword evidence="7" id="KW-0479">Metal-binding</keyword>
<evidence type="ECO:0000256" key="2">
    <source>
        <dbReference type="ARBA" id="ARBA00022491"/>
    </source>
</evidence>
<dbReference type="GO" id="GO:0003700">
    <property type="term" value="F:DNA-binding transcription factor activity"/>
    <property type="evidence" value="ECO:0007669"/>
    <property type="project" value="InterPro"/>
</dbReference>
<evidence type="ECO:0000256" key="6">
    <source>
        <dbReference type="ARBA" id="ARBA00023163"/>
    </source>
</evidence>